<dbReference type="HOGENOM" id="CLU_2292462_0_0_1"/>
<accession>R0KY40</accession>
<dbReference type="VEuPathDB" id="MicrosporidiaDB:NBO_8g0002"/>
<organism evidence="1 2">
    <name type="scientific">Nosema bombycis (strain CQ1 / CVCC 102059)</name>
    <name type="common">Microsporidian parasite</name>
    <name type="synonym">Pebrine of silkworm</name>
    <dbReference type="NCBI Taxonomy" id="578461"/>
    <lineage>
        <taxon>Eukaryota</taxon>
        <taxon>Fungi</taxon>
        <taxon>Fungi incertae sedis</taxon>
        <taxon>Microsporidia</taxon>
        <taxon>Nosematidae</taxon>
        <taxon>Nosema</taxon>
    </lineage>
</organism>
<reference evidence="1 2" key="1">
    <citation type="journal article" date="2013" name="BMC Genomics">
        <title>Comparative genomics of parasitic silkworm microsporidia reveal an association between genome expansion and host adaptation.</title>
        <authorList>
            <person name="Pan G."/>
            <person name="Xu J."/>
            <person name="Li T."/>
            <person name="Xia Q."/>
            <person name="Liu S.L."/>
            <person name="Zhang G."/>
            <person name="Li S."/>
            <person name="Li C."/>
            <person name="Liu H."/>
            <person name="Yang L."/>
            <person name="Liu T."/>
            <person name="Zhang X."/>
            <person name="Wu Z."/>
            <person name="Fan W."/>
            <person name="Dang X."/>
            <person name="Xiang H."/>
            <person name="Tao M."/>
            <person name="Li Y."/>
            <person name="Hu J."/>
            <person name="Li Z."/>
            <person name="Lin L."/>
            <person name="Luo J."/>
            <person name="Geng L."/>
            <person name="Wang L."/>
            <person name="Long M."/>
            <person name="Wan Y."/>
            <person name="He N."/>
            <person name="Zhang Z."/>
            <person name="Lu C."/>
            <person name="Keeling P.J."/>
            <person name="Wang J."/>
            <person name="Xiang Z."/>
            <person name="Zhou Z."/>
        </authorList>
    </citation>
    <scope>NUCLEOTIDE SEQUENCE [LARGE SCALE GENOMIC DNA]</scope>
    <source>
        <strain evidence="2">CQ1 / CVCC 102059</strain>
    </source>
</reference>
<dbReference type="Proteomes" id="UP000016927">
    <property type="component" value="Unassembled WGS sequence"/>
</dbReference>
<keyword evidence="2" id="KW-1185">Reference proteome</keyword>
<evidence type="ECO:0000313" key="2">
    <source>
        <dbReference type="Proteomes" id="UP000016927"/>
    </source>
</evidence>
<protein>
    <submittedName>
        <fullName evidence="1">Uncharacterized protein</fullName>
    </submittedName>
</protein>
<name>R0KY40_NOSB1</name>
<evidence type="ECO:0000313" key="1">
    <source>
        <dbReference type="EMBL" id="EOB15137.1"/>
    </source>
</evidence>
<sequence>MVNHHDVSYCSSFRPRCTKSNCNKTVTIFGGLKYQTLELTIKYFYIIYSWLDKDYEYNINKNTKVSLNSIKRIKRLFQEVITEDSILTWEKLGPSNPVQVD</sequence>
<proteinExistence type="predicted"/>
<dbReference type="OrthoDB" id="2195629at2759"/>
<dbReference type="AlphaFoldDB" id="R0KY40"/>
<dbReference type="EMBL" id="KB908916">
    <property type="protein sequence ID" value="EOB15137.1"/>
    <property type="molecule type" value="Genomic_DNA"/>
</dbReference>
<gene>
    <name evidence="1" type="ORF">NBO_8g0002</name>
</gene>